<gene>
    <name evidence="2" type="ORF">R3P38DRAFT_3354052</name>
</gene>
<organism evidence="2 3">
    <name type="scientific">Favolaschia claudopus</name>
    <dbReference type="NCBI Taxonomy" id="2862362"/>
    <lineage>
        <taxon>Eukaryota</taxon>
        <taxon>Fungi</taxon>
        <taxon>Dikarya</taxon>
        <taxon>Basidiomycota</taxon>
        <taxon>Agaricomycotina</taxon>
        <taxon>Agaricomycetes</taxon>
        <taxon>Agaricomycetidae</taxon>
        <taxon>Agaricales</taxon>
        <taxon>Marasmiineae</taxon>
        <taxon>Mycenaceae</taxon>
        <taxon>Favolaschia</taxon>
    </lineage>
</organism>
<accession>A0AAW0BS28</accession>
<feature type="compositionally biased region" description="Acidic residues" evidence="1">
    <location>
        <begin position="69"/>
        <end position="92"/>
    </location>
</feature>
<dbReference type="EMBL" id="JAWWNJ010000027">
    <property type="protein sequence ID" value="KAK7029343.1"/>
    <property type="molecule type" value="Genomic_DNA"/>
</dbReference>
<reference evidence="2 3" key="1">
    <citation type="journal article" date="2024" name="J Genomics">
        <title>Draft genome sequencing and assembly of Favolaschia claudopus CIRM-BRFM 2984 isolated from oak limbs.</title>
        <authorList>
            <person name="Navarro D."/>
            <person name="Drula E."/>
            <person name="Chaduli D."/>
            <person name="Cazenave R."/>
            <person name="Ahrendt S."/>
            <person name="Wang J."/>
            <person name="Lipzen A."/>
            <person name="Daum C."/>
            <person name="Barry K."/>
            <person name="Grigoriev I.V."/>
            <person name="Favel A."/>
            <person name="Rosso M.N."/>
            <person name="Martin F."/>
        </authorList>
    </citation>
    <scope>NUCLEOTIDE SEQUENCE [LARGE SCALE GENOMIC DNA]</scope>
    <source>
        <strain evidence="2 3">CIRM-BRFM 2984</strain>
    </source>
</reference>
<proteinExistence type="predicted"/>
<comment type="caution">
    <text evidence="2">The sequence shown here is derived from an EMBL/GenBank/DDBJ whole genome shotgun (WGS) entry which is preliminary data.</text>
</comment>
<dbReference type="Proteomes" id="UP001362999">
    <property type="component" value="Unassembled WGS sequence"/>
</dbReference>
<protein>
    <submittedName>
        <fullName evidence="2">Uncharacterized protein</fullName>
    </submittedName>
</protein>
<name>A0AAW0BS28_9AGAR</name>
<dbReference type="AlphaFoldDB" id="A0AAW0BS28"/>
<feature type="region of interest" description="Disordered" evidence="1">
    <location>
        <begin position="21"/>
        <end position="95"/>
    </location>
</feature>
<evidence type="ECO:0000313" key="2">
    <source>
        <dbReference type="EMBL" id="KAK7029343.1"/>
    </source>
</evidence>
<feature type="region of interest" description="Disordered" evidence="1">
    <location>
        <begin position="267"/>
        <end position="288"/>
    </location>
</feature>
<keyword evidence="3" id="KW-1185">Reference proteome</keyword>
<evidence type="ECO:0000256" key="1">
    <source>
        <dbReference type="SAM" id="MobiDB-lite"/>
    </source>
</evidence>
<evidence type="ECO:0000313" key="3">
    <source>
        <dbReference type="Proteomes" id="UP001362999"/>
    </source>
</evidence>
<sequence length="373" mass="40604">MGQECDKTLLVLARGINTQCLCTRNGGKRPSNARPTPKSSGRAGRKKAAAKQPAPSRHSPSPALSAADEGSDYQDGNEEEENDAEPDGEGDADAGSGEKLLIYFGTSEGTLSQNALNAQAKRWESWQDRVLVQQANNDRPFLLDNPQERAAGWDNTATAVNATVSKTARKPWSPRTGEACRKRLKRLIDEYKAGEAVSLRQTGINEEVDHSIVVSLADGEVIADSRKAKNKQDLEAQSGAEMRAASMRGLVNTAALCDLSSLDGATARRKREEKENPSQSSNATNKRREKALGAFQDVLNTRLERDEQTLAAVSSLPTAFPPTYSRDLNAYQPVQSTTWPSSPHSLDNTYADQSFIGCAEVHHFFFLVMLVAK</sequence>